<comment type="function">
    <text evidence="5">This is one of the proteins that binds to the 5S RNA in the ribosome where it forms part of the central protuberance.</text>
</comment>
<feature type="domain" description="Large ribosomal subunit protein bL25 beta" evidence="8">
    <location>
        <begin position="102"/>
        <end position="187"/>
    </location>
</feature>
<evidence type="ECO:0000256" key="5">
    <source>
        <dbReference type="HAMAP-Rule" id="MF_01334"/>
    </source>
</evidence>
<evidence type="ECO:0000256" key="1">
    <source>
        <dbReference type="ARBA" id="ARBA00022730"/>
    </source>
</evidence>
<feature type="domain" description="Large ribosomal subunit protein bL25 L25" evidence="7">
    <location>
        <begin position="9"/>
        <end position="94"/>
    </location>
</feature>
<keyword evidence="2 5" id="KW-0694">RNA-binding</keyword>
<sequence>MTEISEIIVKNRDGTGTGKSRAIRRDGNTPGILYGNGTEPMNLIIETKVLLKHFQTGRFLSTLYDLNIDGKKSRVIPKDIQLHPVKDIPLHVDFYLLSKESKVIVEVPVLFINEDICPGLKKGGVLNIVRYNVEFSCPADEIPENIVVDLGEAETGESIHISAVKLPENITPTISDRDFTIATIAAPAGLSDETDEEETEESETEDSSNTQENEE</sequence>
<dbReference type="Pfam" id="PF14693">
    <property type="entry name" value="Ribosomal_TL5_C"/>
    <property type="match status" value="1"/>
</dbReference>
<dbReference type="PANTHER" id="PTHR33284">
    <property type="entry name" value="RIBOSOMAL PROTEIN L25/GLN-TRNA SYNTHETASE, ANTI-CODON-BINDING DOMAIN-CONTAINING PROTEIN"/>
    <property type="match status" value="1"/>
</dbReference>
<dbReference type="GO" id="GO:0003735">
    <property type="term" value="F:structural constituent of ribosome"/>
    <property type="evidence" value="ECO:0007669"/>
    <property type="project" value="InterPro"/>
</dbReference>
<keyword evidence="1 5" id="KW-0699">rRNA-binding</keyword>
<comment type="caution">
    <text evidence="9">The sequence shown here is derived from an EMBL/GenBank/DDBJ whole genome shotgun (WGS) entry which is preliminary data.</text>
</comment>
<dbReference type="PANTHER" id="PTHR33284:SF1">
    <property type="entry name" value="RIBOSOMAL PROTEIN L25_GLN-TRNA SYNTHETASE, ANTI-CODON-BINDING DOMAIN-CONTAINING PROTEIN"/>
    <property type="match status" value="1"/>
</dbReference>
<dbReference type="InterPro" id="IPR037121">
    <property type="entry name" value="Ribosomal_bL25_C"/>
</dbReference>
<comment type="subunit">
    <text evidence="5">Part of the 50S ribosomal subunit; part of the 5S rRNA/L5/L18/L25 subcomplex. Contacts the 5S rRNA. Binds to the 5S rRNA independently of L5 and L18.</text>
</comment>
<comment type="similarity">
    <text evidence="5">Belongs to the bacterial ribosomal protein bL25 family. CTC subfamily.</text>
</comment>
<dbReference type="AlphaFoldDB" id="A0A368DQF9"/>
<reference evidence="9 10" key="1">
    <citation type="journal article" date="2018" name="Microbiome">
        <title>Fine metagenomic profile of the Mediterranean stratified and mixed water columns revealed by assembly and recruitment.</title>
        <authorList>
            <person name="Haro-Moreno J.M."/>
            <person name="Lopez-Perez M."/>
            <person name="De La Torre J.R."/>
            <person name="Picazo A."/>
            <person name="Camacho A."/>
            <person name="Rodriguez-Valera F."/>
        </authorList>
    </citation>
    <scope>NUCLEOTIDE SEQUENCE [LARGE SCALE GENOMIC DNA]</scope>
    <source>
        <strain evidence="9">MED-G57</strain>
    </source>
</reference>
<dbReference type="GO" id="GO:0006412">
    <property type="term" value="P:translation"/>
    <property type="evidence" value="ECO:0007669"/>
    <property type="project" value="UniProtKB-UniRule"/>
</dbReference>
<dbReference type="Proteomes" id="UP000253570">
    <property type="component" value="Unassembled WGS sequence"/>
</dbReference>
<dbReference type="InterPro" id="IPR001021">
    <property type="entry name" value="Ribosomal_bL25_long"/>
</dbReference>
<dbReference type="InterPro" id="IPR020057">
    <property type="entry name" value="Ribosomal_bL25_b-dom"/>
</dbReference>
<proteinExistence type="inferred from homology"/>
<dbReference type="InterPro" id="IPR011035">
    <property type="entry name" value="Ribosomal_bL25/Gln-tRNA_synth"/>
</dbReference>
<dbReference type="Pfam" id="PF01386">
    <property type="entry name" value="Ribosomal_L25p"/>
    <property type="match status" value="1"/>
</dbReference>
<dbReference type="HAMAP" id="MF_01334">
    <property type="entry name" value="Ribosomal_bL25_CTC"/>
    <property type="match status" value="1"/>
</dbReference>
<dbReference type="Gene3D" id="2.170.120.20">
    <property type="entry name" value="Ribosomal protein L25, beta domain"/>
    <property type="match status" value="1"/>
</dbReference>
<keyword evidence="4 5" id="KW-0687">Ribonucleoprotein</keyword>
<dbReference type="EMBL" id="QOQD01000004">
    <property type="protein sequence ID" value="RCL73884.1"/>
    <property type="molecule type" value="Genomic_DNA"/>
</dbReference>
<dbReference type="NCBIfam" id="NF004128">
    <property type="entry name" value="PRK05618.1-2"/>
    <property type="match status" value="1"/>
</dbReference>
<dbReference type="GO" id="GO:0008097">
    <property type="term" value="F:5S rRNA binding"/>
    <property type="evidence" value="ECO:0007669"/>
    <property type="project" value="InterPro"/>
</dbReference>
<evidence type="ECO:0000313" key="9">
    <source>
        <dbReference type="EMBL" id="RCL73884.1"/>
    </source>
</evidence>
<feature type="compositionally biased region" description="Acidic residues" evidence="6">
    <location>
        <begin position="192"/>
        <end position="215"/>
    </location>
</feature>
<organism evidence="9 10">
    <name type="scientific">PS1 clade bacterium</name>
    <dbReference type="NCBI Taxonomy" id="2175152"/>
    <lineage>
        <taxon>Bacteria</taxon>
        <taxon>Pseudomonadati</taxon>
        <taxon>Pseudomonadota</taxon>
        <taxon>Alphaproteobacteria</taxon>
        <taxon>PS1 clade</taxon>
    </lineage>
</organism>
<dbReference type="InterPro" id="IPR029751">
    <property type="entry name" value="Ribosomal_L25_dom"/>
</dbReference>
<evidence type="ECO:0000259" key="8">
    <source>
        <dbReference type="Pfam" id="PF14693"/>
    </source>
</evidence>
<keyword evidence="3 5" id="KW-0689">Ribosomal protein</keyword>
<dbReference type="GO" id="GO:0022625">
    <property type="term" value="C:cytosolic large ribosomal subunit"/>
    <property type="evidence" value="ECO:0007669"/>
    <property type="project" value="TreeGrafter"/>
</dbReference>
<evidence type="ECO:0000259" key="7">
    <source>
        <dbReference type="Pfam" id="PF01386"/>
    </source>
</evidence>
<accession>A0A368DQF9</accession>
<dbReference type="Gene3D" id="2.40.240.10">
    <property type="entry name" value="Ribosomal Protein L25, Chain P"/>
    <property type="match status" value="1"/>
</dbReference>
<dbReference type="InterPro" id="IPR020930">
    <property type="entry name" value="Ribosomal_uL5_bac-type"/>
</dbReference>
<dbReference type="CDD" id="cd00495">
    <property type="entry name" value="Ribosomal_L25_TL5_CTC"/>
    <property type="match status" value="1"/>
</dbReference>
<feature type="region of interest" description="Disordered" evidence="6">
    <location>
        <begin position="186"/>
        <end position="215"/>
    </location>
</feature>
<dbReference type="SUPFAM" id="SSF50715">
    <property type="entry name" value="Ribosomal protein L25-like"/>
    <property type="match status" value="1"/>
</dbReference>
<evidence type="ECO:0000313" key="10">
    <source>
        <dbReference type="Proteomes" id="UP000253570"/>
    </source>
</evidence>
<evidence type="ECO:0000256" key="2">
    <source>
        <dbReference type="ARBA" id="ARBA00022884"/>
    </source>
</evidence>
<dbReference type="NCBIfam" id="TIGR00731">
    <property type="entry name" value="bL25_bact_ctc"/>
    <property type="match status" value="1"/>
</dbReference>
<protein>
    <recommendedName>
        <fullName evidence="5">Large ribosomal subunit protein bL25</fullName>
    </recommendedName>
    <alternativeName>
        <fullName evidence="5">General stress protein CTC</fullName>
    </alternativeName>
</protein>
<evidence type="ECO:0000256" key="4">
    <source>
        <dbReference type="ARBA" id="ARBA00023274"/>
    </source>
</evidence>
<dbReference type="InterPro" id="IPR020056">
    <property type="entry name" value="Rbsml_bL25/Gln-tRNA_synth_N"/>
</dbReference>
<evidence type="ECO:0000256" key="6">
    <source>
        <dbReference type="SAM" id="MobiDB-lite"/>
    </source>
</evidence>
<evidence type="ECO:0000256" key="3">
    <source>
        <dbReference type="ARBA" id="ARBA00022980"/>
    </source>
</evidence>
<gene>
    <name evidence="5" type="primary">rplY</name>
    <name evidence="5" type="synonym">ctc</name>
    <name evidence="9" type="ORF">DBW71_02095</name>
</gene>
<name>A0A368DQF9_9PROT</name>